<dbReference type="EMBL" id="CP000542">
    <property type="protein sequence ID" value="ABM55936.1"/>
    <property type="molecule type" value="Genomic_DNA"/>
</dbReference>
<dbReference type="GeneID" id="76463575"/>
<dbReference type="Proteomes" id="UP000000374">
    <property type="component" value="Chromosome"/>
</dbReference>
<feature type="region of interest" description="Disordered" evidence="1">
    <location>
        <begin position="81"/>
        <end position="109"/>
    </location>
</feature>
<dbReference type="HOGENOM" id="CLU_1474588_0_0_4"/>
<evidence type="ECO:0000313" key="2">
    <source>
        <dbReference type="EMBL" id="ABM55936.1"/>
    </source>
</evidence>
<dbReference type="STRING" id="391735.Veis_0144"/>
<proteinExistence type="predicted"/>
<dbReference type="OrthoDB" id="8626951at2"/>
<protein>
    <submittedName>
        <fullName evidence="2">Uncharacterized protein</fullName>
    </submittedName>
</protein>
<name>A1WE79_VEREI</name>
<sequence>MSRHRSDVVGCAQPSERSARRSAQPIPRVLASDATPRCASMASADRQMIGDATLGWRVDAGKSSEAMAAYPVACPSAGPVIGHRPHARGASRSTMKRRRRCGARPRGASLRRKAVLRTDSCCGAFEHAAQRKYGPGLHAVGDRFGALPPLAAPDGGPVQRAEEGLGGAPGRPGGRRVWWSARS</sequence>
<accession>A1WE79</accession>
<evidence type="ECO:0000313" key="3">
    <source>
        <dbReference type="Proteomes" id="UP000000374"/>
    </source>
</evidence>
<dbReference type="RefSeq" id="WP_011807955.1">
    <property type="nucleotide sequence ID" value="NC_008786.1"/>
</dbReference>
<feature type="compositionally biased region" description="Basic residues" evidence="1">
    <location>
        <begin position="83"/>
        <end position="109"/>
    </location>
</feature>
<dbReference type="eggNOG" id="COG1132">
    <property type="taxonomic scope" value="Bacteria"/>
</dbReference>
<reference evidence="3" key="1">
    <citation type="submission" date="2006-12" db="EMBL/GenBank/DDBJ databases">
        <title>Complete sequence of chromosome 1 of Verminephrobacter eiseniae EF01-2.</title>
        <authorList>
            <person name="Copeland A."/>
            <person name="Lucas S."/>
            <person name="Lapidus A."/>
            <person name="Barry K."/>
            <person name="Detter J.C."/>
            <person name="Glavina del Rio T."/>
            <person name="Dalin E."/>
            <person name="Tice H."/>
            <person name="Pitluck S."/>
            <person name="Chertkov O."/>
            <person name="Brettin T."/>
            <person name="Bruce D."/>
            <person name="Han C."/>
            <person name="Tapia R."/>
            <person name="Gilna P."/>
            <person name="Schmutz J."/>
            <person name="Larimer F."/>
            <person name="Land M."/>
            <person name="Hauser L."/>
            <person name="Kyrpides N."/>
            <person name="Kim E."/>
            <person name="Stahl D."/>
            <person name="Richardson P."/>
        </authorList>
    </citation>
    <scope>NUCLEOTIDE SEQUENCE [LARGE SCALE GENOMIC DNA]</scope>
    <source>
        <strain evidence="3">EF01-2</strain>
    </source>
</reference>
<dbReference type="AlphaFoldDB" id="A1WE79"/>
<dbReference type="KEGG" id="vei:Veis_0144"/>
<keyword evidence="3" id="KW-1185">Reference proteome</keyword>
<feature type="region of interest" description="Disordered" evidence="1">
    <location>
        <begin position="148"/>
        <end position="183"/>
    </location>
</feature>
<feature type="compositionally biased region" description="Low complexity" evidence="1">
    <location>
        <begin position="148"/>
        <end position="157"/>
    </location>
</feature>
<feature type="region of interest" description="Disordered" evidence="1">
    <location>
        <begin position="1"/>
        <end position="34"/>
    </location>
</feature>
<gene>
    <name evidence="2" type="ordered locus">Veis_0144</name>
</gene>
<evidence type="ECO:0000256" key="1">
    <source>
        <dbReference type="SAM" id="MobiDB-lite"/>
    </source>
</evidence>
<organism evidence="2 3">
    <name type="scientific">Verminephrobacter eiseniae (strain EF01-2)</name>
    <dbReference type="NCBI Taxonomy" id="391735"/>
    <lineage>
        <taxon>Bacteria</taxon>
        <taxon>Pseudomonadati</taxon>
        <taxon>Pseudomonadota</taxon>
        <taxon>Betaproteobacteria</taxon>
        <taxon>Burkholderiales</taxon>
        <taxon>Comamonadaceae</taxon>
        <taxon>Verminephrobacter</taxon>
    </lineage>
</organism>